<keyword evidence="6" id="KW-0813">Transport</keyword>
<dbReference type="EMBL" id="KV417814">
    <property type="protein sequence ID" value="KZP05872.1"/>
    <property type="molecule type" value="Genomic_DNA"/>
</dbReference>
<evidence type="ECO:0000256" key="3">
    <source>
        <dbReference type="ARBA" id="ARBA00022989"/>
    </source>
</evidence>
<comment type="similarity">
    <text evidence="6">Belongs to the mitochondrial carrier (TC 2.A.29) family.</text>
</comment>
<evidence type="ECO:0000256" key="5">
    <source>
        <dbReference type="PROSITE-ProRule" id="PRU00282"/>
    </source>
</evidence>
<sequence>MAISPYAFWSGVLAVLKAFVFLAISTPIEGIFARWRATYSPKVVQLEGAEEDANTKKVNNVFQMLGRVYKVEGVVGLYKGIMPNIIAFAAINIWTLIAHLAGLSIDNFIRLRWHFDNKVAFYLFEVFSRSVRVAVFVVPALIFTILYYRVVTTPLVLPVHKPVLALRLLFTPQELRAPWKLYTPALIATHAFPIAWTIEILQRMQKILPPFDNSHTEYVWWRVVLAIVTITVALVVFPVLEVVKAKLSVQKIGATHTALPTEERETQPAVAEYPEEVVGQVFRQEPYKGLFDSVKKIAHEEGAKALFRLWWVSAIGTFFISGVAKWVFKYNFLSN</sequence>
<comment type="subcellular location">
    <subcellularLocation>
        <location evidence="1">Membrane</location>
        <topology evidence="1">Multi-pass membrane protein</topology>
    </subcellularLocation>
</comment>
<protein>
    <recommendedName>
        <fullName evidence="10">Mitochondrial carrier</fullName>
    </recommendedName>
</protein>
<feature type="transmembrane region" description="Helical" evidence="7">
    <location>
        <begin position="309"/>
        <end position="328"/>
    </location>
</feature>
<feature type="repeat" description="Solcar" evidence="5">
    <location>
        <begin position="5"/>
        <end position="105"/>
    </location>
</feature>
<evidence type="ECO:0008006" key="10">
    <source>
        <dbReference type="Google" id="ProtNLM"/>
    </source>
</evidence>
<dbReference type="Proteomes" id="UP000076532">
    <property type="component" value="Unassembled WGS sequence"/>
</dbReference>
<dbReference type="GO" id="GO:0016020">
    <property type="term" value="C:membrane"/>
    <property type="evidence" value="ECO:0007669"/>
    <property type="project" value="UniProtKB-SubCell"/>
</dbReference>
<accession>A0A167WAC7</accession>
<dbReference type="STRING" id="436010.A0A167WAC7"/>
<evidence type="ECO:0000256" key="1">
    <source>
        <dbReference type="ARBA" id="ARBA00004141"/>
    </source>
</evidence>
<evidence type="ECO:0000256" key="7">
    <source>
        <dbReference type="SAM" id="Phobius"/>
    </source>
</evidence>
<feature type="transmembrane region" description="Helical" evidence="7">
    <location>
        <begin position="85"/>
        <end position="109"/>
    </location>
</feature>
<dbReference type="OrthoDB" id="2949651at2759"/>
<organism evidence="8 9">
    <name type="scientific">Athelia psychrophila</name>
    <dbReference type="NCBI Taxonomy" id="1759441"/>
    <lineage>
        <taxon>Eukaryota</taxon>
        <taxon>Fungi</taxon>
        <taxon>Dikarya</taxon>
        <taxon>Basidiomycota</taxon>
        <taxon>Agaricomycotina</taxon>
        <taxon>Agaricomycetes</taxon>
        <taxon>Agaricomycetidae</taxon>
        <taxon>Atheliales</taxon>
        <taxon>Atheliaceae</taxon>
        <taxon>Athelia</taxon>
    </lineage>
</organism>
<dbReference type="SUPFAM" id="SSF103506">
    <property type="entry name" value="Mitochondrial carrier"/>
    <property type="match status" value="2"/>
</dbReference>
<proteinExistence type="inferred from homology"/>
<dbReference type="Gene3D" id="1.50.40.10">
    <property type="entry name" value="Mitochondrial carrier domain"/>
    <property type="match status" value="1"/>
</dbReference>
<evidence type="ECO:0000313" key="8">
    <source>
        <dbReference type="EMBL" id="KZP05872.1"/>
    </source>
</evidence>
<dbReference type="InterPro" id="IPR023395">
    <property type="entry name" value="MCP_dom_sf"/>
</dbReference>
<evidence type="ECO:0000256" key="4">
    <source>
        <dbReference type="ARBA" id="ARBA00023136"/>
    </source>
</evidence>
<evidence type="ECO:0000256" key="6">
    <source>
        <dbReference type="RuleBase" id="RU000488"/>
    </source>
</evidence>
<feature type="transmembrane region" description="Helical" evidence="7">
    <location>
        <begin position="219"/>
        <end position="240"/>
    </location>
</feature>
<dbReference type="AlphaFoldDB" id="A0A167WAC7"/>
<dbReference type="InterPro" id="IPR018108">
    <property type="entry name" value="MCP_transmembrane"/>
</dbReference>
<name>A0A167WAC7_9AGAM</name>
<feature type="transmembrane region" description="Helical" evidence="7">
    <location>
        <begin position="130"/>
        <end position="148"/>
    </location>
</feature>
<dbReference type="PROSITE" id="PS50920">
    <property type="entry name" value="SOLCAR"/>
    <property type="match status" value="1"/>
</dbReference>
<feature type="transmembrane region" description="Helical" evidence="7">
    <location>
        <begin position="7"/>
        <end position="28"/>
    </location>
</feature>
<evidence type="ECO:0000313" key="9">
    <source>
        <dbReference type="Proteomes" id="UP000076532"/>
    </source>
</evidence>
<reference evidence="8 9" key="1">
    <citation type="journal article" date="2016" name="Mol. Biol. Evol.">
        <title>Comparative Genomics of Early-Diverging Mushroom-Forming Fungi Provides Insights into the Origins of Lignocellulose Decay Capabilities.</title>
        <authorList>
            <person name="Nagy L.G."/>
            <person name="Riley R."/>
            <person name="Tritt A."/>
            <person name="Adam C."/>
            <person name="Daum C."/>
            <person name="Floudas D."/>
            <person name="Sun H."/>
            <person name="Yadav J.S."/>
            <person name="Pangilinan J."/>
            <person name="Larsson K.H."/>
            <person name="Matsuura K."/>
            <person name="Barry K."/>
            <person name="Labutti K."/>
            <person name="Kuo R."/>
            <person name="Ohm R.A."/>
            <person name="Bhattacharya S.S."/>
            <person name="Shirouzu T."/>
            <person name="Yoshinaga Y."/>
            <person name="Martin F.M."/>
            <person name="Grigoriev I.V."/>
            <person name="Hibbett D.S."/>
        </authorList>
    </citation>
    <scope>NUCLEOTIDE SEQUENCE [LARGE SCALE GENOMIC DNA]</scope>
    <source>
        <strain evidence="8 9">CBS 109695</strain>
    </source>
</reference>
<dbReference type="Pfam" id="PF00153">
    <property type="entry name" value="Mito_carr"/>
    <property type="match status" value="1"/>
</dbReference>
<evidence type="ECO:0000256" key="2">
    <source>
        <dbReference type="ARBA" id="ARBA00022692"/>
    </source>
</evidence>
<keyword evidence="2 5" id="KW-0812">Transmembrane</keyword>
<keyword evidence="9" id="KW-1185">Reference proteome</keyword>
<keyword evidence="3 7" id="KW-1133">Transmembrane helix</keyword>
<gene>
    <name evidence="8" type="ORF">FIBSPDRAFT_903201</name>
</gene>
<keyword evidence="4 5" id="KW-0472">Membrane</keyword>